<proteinExistence type="predicted"/>
<accession>A0ABU0S5V7</accession>
<keyword evidence="1" id="KW-0472">Membrane</keyword>
<keyword evidence="3" id="KW-1185">Reference proteome</keyword>
<comment type="caution">
    <text evidence="2">The sequence shown here is derived from an EMBL/GenBank/DDBJ whole genome shotgun (WGS) entry which is preliminary data.</text>
</comment>
<keyword evidence="1" id="KW-0812">Transmembrane</keyword>
<dbReference type="EMBL" id="JAUSZT010000002">
    <property type="protein sequence ID" value="MDQ0996147.1"/>
    <property type="molecule type" value="Genomic_DNA"/>
</dbReference>
<feature type="transmembrane region" description="Helical" evidence="1">
    <location>
        <begin position="28"/>
        <end position="49"/>
    </location>
</feature>
<reference evidence="2 3" key="1">
    <citation type="submission" date="2023-07" db="EMBL/GenBank/DDBJ databases">
        <title>Comparative genomics of wheat-associated soil bacteria to identify genetic determinants of phenazine resistance.</title>
        <authorList>
            <person name="Mouncey N."/>
        </authorList>
    </citation>
    <scope>NUCLEOTIDE SEQUENCE [LARGE SCALE GENOMIC DNA]</scope>
    <source>
        <strain evidence="2 3">W4I11</strain>
    </source>
</reference>
<keyword evidence="1" id="KW-1133">Transmembrane helix</keyword>
<evidence type="ECO:0000313" key="2">
    <source>
        <dbReference type="EMBL" id="MDQ0996147.1"/>
    </source>
</evidence>
<sequence length="174" mass="18277">MTQNITSVADRAITGLDRIAPATTITKIGRGVALAGVVLPLLLIGLLKFTQIEVDALKPLITNTPWLSWLYPAFGEAGATALLGTAEIFTAVLLIASPWSARAGLLGGAIGSLTFLTTVSVMFALPIWYAELGGFPWINPVGQFLLKDVSLLGVSIVIFGESLTRAKAQISQAV</sequence>
<evidence type="ECO:0000256" key="1">
    <source>
        <dbReference type="SAM" id="Phobius"/>
    </source>
</evidence>
<feature type="transmembrane region" description="Helical" evidence="1">
    <location>
        <begin position="103"/>
        <end position="129"/>
    </location>
</feature>
<dbReference type="Pfam" id="PF04224">
    <property type="entry name" value="DUF417"/>
    <property type="match status" value="1"/>
</dbReference>
<dbReference type="Proteomes" id="UP001237780">
    <property type="component" value="Unassembled WGS sequence"/>
</dbReference>
<name>A0ABU0S5V7_9HYPH</name>
<feature type="transmembrane region" description="Helical" evidence="1">
    <location>
        <begin position="141"/>
        <end position="160"/>
    </location>
</feature>
<dbReference type="InterPro" id="IPR016865">
    <property type="entry name" value="RclC"/>
</dbReference>
<dbReference type="PANTHER" id="PTHR40106:SF1">
    <property type="entry name" value="INNER MEMBRANE PROTEIN RCLC"/>
    <property type="match status" value="1"/>
</dbReference>
<protein>
    <submittedName>
        <fullName evidence="2">Membrane protein YkgB</fullName>
    </submittedName>
</protein>
<feature type="transmembrane region" description="Helical" evidence="1">
    <location>
        <begin position="69"/>
        <end position="96"/>
    </location>
</feature>
<gene>
    <name evidence="2" type="ORF">QFZ34_001324</name>
</gene>
<evidence type="ECO:0000313" key="3">
    <source>
        <dbReference type="Proteomes" id="UP001237780"/>
    </source>
</evidence>
<dbReference type="RefSeq" id="WP_307278310.1">
    <property type="nucleotide sequence ID" value="NZ_JAUSZT010000002.1"/>
</dbReference>
<dbReference type="InterPro" id="IPR007339">
    <property type="entry name" value="RclC-like"/>
</dbReference>
<organism evidence="2 3">
    <name type="scientific">Phyllobacterium ifriqiyense</name>
    <dbReference type="NCBI Taxonomy" id="314238"/>
    <lineage>
        <taxon>Bacteria</taxon>
        <taxon>Pseudomonadati</taxon>
        <taxon>Pseudomonadota</taxon>
        <taxon>Alphaproteobacteria</taxon>
        <taxon>Hyphomicrobiales</taxon>
        <taxon>Phyllobacteriaceae</taxon>
        <taxon>Phyllobacterium</taxon>
    </lineage>
</organism>
<dbReference type="PANTHER" id="PTHR40106">
    <property type="entry name" value="INNER MEMBRANE PROTEIN RCLC"/>
    <property type="match status" value="1"/>
</dbReference>
<dbReference type="PIRSF" id="PIRSF028065">
    <property type="entry name" value="UCP028065"/>
    <property type="match status" value="1"/>
</dbReference>